<organism evidence="3 4">
    <name type="scientific">Weissella oryzae (strain DSM 25784 / JCM 18191 / LMG 30913 / SG25)</name>
    <dbReference type="NCBI Taxonomy" id="1329250"/>
    <lineage>
        <taxon>Bacteria</taxon>
        <taxon>Bacillati</taxon>
        <taxon>Bacillota</taxon>
        <taxon>Bacilli</taxon>
        <taxon>Lactobacillales</taxon>
        <taxon>Lactobacillaceae</taxon>
        <taxon>Weissella</taxon>
    </lineage>
</organism>
<dbReference type="InterPro" id="IPR010982">
    <property type="entry name" value="Lambda_DNA-bd_dom_sf"/>
</dbReference>
<dbReference type="PROSITE" id="PS50943">
    <property type="entry name" value="HTH_CROC1"/>
    <property type="match status" value="1"/>
</dbReference>
<evidence type="ECO:0000259" key="2">
    <source>
        <dbReference type="PROSITE" id="PS50943"/>
    </source>
</evidence>
<dbReference type="SUPFAM" id="SSF47413">
    <property type="entry name" value="lambda repressor-like DNA-binding domains"/>
    <property type="match status" value="1"/>
</dbReference>
<dbReference type="Pfam" id="PF01381">
    <property type="entry name" value="HTH_3"/>
    <property type="match status" value="1"/>
</dbReference>
<dbReference type="EMBL" id="DF820504">
    <property type="protein sequence ID" value="GAK31955.1"/>
    <property type="molecule type" value="Genomic_DNA"/>
</dbReference>
<dbReference type="InterPro" id="IPR001387">
    <property type="entry name" value="Cro/C1-type_HTH"/>
</dbReference>
<keyword evidence="3" id="KW-0238">DNA-binding</keyword>
<name>A0A069CVY1_WEIOS</name>
<comment type="similarity">
    <text evidence="1">Belongs to the short-chain fatty acyl-CoA assimilation regulator (ScfR) family.</text>
</comment>
<dbReference type="OrthoDB" id="9816277at2"/>
<dbReference type="PANTHER" id="PTHR43236">
    <property type="entry name" value="ANTITOXIN HIGA1"/>
    <property type="match status" value="1"/>
</dbReference>
<sequence>MDKTMRFIGDNLKFIRKLRGYSATQLAEAVHVSQSLVSRWEKSEVNPQFQQLEDISATLKIPKQYFYFIHDGIEEDSKQNQAVFFRKKATTPKVIMNSVKNQAILYAQVEHMISSRFNLPYFKLAEMIKNPKKNDVFELTDFDEIDEMVLQVKKYLSIGSGPISNVTKLVEKLGIRIVLDDFGVHGVDAFTMNIDGRYYIAVNNDGRSSVRIRFDILHELGHIIMHSKFAKNVINDTEIHKRIEQEANQFANTFLISEYELGFELLSGVNINNIKEIKKKWKISMQAILFRSYNSKYISKSRYISLMQELSRNGWRKKEPYDDIIPVEIPSYIRAALQYKKSSLDDFLTDFRSRGLIFKNSWFGQEHMEDSSEQFKMKLYG</sequence>
<dbReference type="CDD" id="cd00093">
    <property type="entry name" value="HTH_XRE"/>
    <property type="match status" value="1"/>
</dbReference>
<dbReference type="eggNOG" id="COG2856">
    <property type="taxonomic scope" value="Bacteria"/>
</dbReference>
<dbReference type="RefSeq" id="WP_027699856.1">
    <property type="nucleotide sequence ID" value="NZ_DF820504.1"/>
</dbReference>
<feature type="domain" description="HTH cro/C1-type" evidence="2">
    <location>
        <begin position="12"/>
        <end position="66"/>
    </location>
</feature>
<dbReference type="PANTHER" id="PTHR43236:SF1">
    <property type="entry name" value="BLL7220 PROTEIN"/>
    <property type="match status" value="1"/>
</dbReference>
<dbReference type="InterPro" id="IPR010359">
    <property type="entry name" value="IrrE_HExxH"/>
</dbReference>
<proteinExistence type="inferred from homology"/>
<dbReference type="InterPro" id="IPR052345">
    <property type="entry name" value="Rad_response_metalloprotease"/>
</dbReference>
<dbReference type="Gene3D" id="1.10.10.2910">
    <property type="match status" value="1"/>
</dbReference>
<accession>A0A069CVY1</accession>
<dbReference type="Proteomes" id="UP000030643">
    <property type="component" value="Unassembled WGS sequence"/>
</dbReference>
<reference evidence="4" key="1">
    <citation type="journal article" date="2014" name="Genome Announc.">
        <title>Draft genome sequence of Weissella oryzae SG25T, isolated from fermented rice grains.</title>
        <authorList>
            <person name="Tanizawa Y."/>
            <person name="Fujisawa T."/>
            <person name="Mochizuki T."/>
            <person name="Kaminuma E."/>
            <person name="Suzuki Y."/>
            <person name="Nakamura Y."/>
            <person name="Tohno M."/>
        </authorList>
    </citation>
    <scope>NUCLEOTIDE SEQUENCE [LARGE SCALE GENOMIC DNA]</scope>
    <source>
        <strain evidence="4">DSM 25784 / JCM 18191 / LMG 30913 / SG25</strain>
    </source>
</reference>
<dbReference type="AlphaFoldDB" id="A0A069CVY1"/>
<gene>
    <name evidence="3" type="ORF">WOSG25_210120</name>
</gene>
<protein>
    <submittedName>
        <fullName evidence="3">DNA-binding helix-turn-helix protein</fullName>
    </submittedName>
</protein>
<dbReference type="SMART" id="SM00530">
    <property type="entry name" value="HTH_XRE"/>
    <property type="match status" value="1"/>
</dbReference>
<dbReference type="Pfam" id="PF06114">
    <property type="entry name" value="Peptidase_M78"/>
    <property type="match status" value="1"/>
</dbReference>
<dbReference type="STRING" id="1329250.WOSG25_210120"/>
<evidence type="ECO:0000313" key="4">
    <source>
        <dbReference type="Proteomes" id="UP000030643"/>
    </source>
</evidence>
<dbReference type="Gene3D" id="1.10.260.40">
    <property type="entry name" value="lambda repressor-like DNA-binding domains"/>
    <property type="match status" value="1"/>
</dbReference>
<evidence type="ECO:0000256" key="1">
    <source>
        <dbReference type="ARBA" id="ARBA00007227"/>
    </source>
</evidence>
<evidence type="ECO:0000313" key="3">
    <source>
        <dbReference type="EMBL" id="GAK31955.1"/>
    </source>
</evidence>
<keyword evidence="4" id="KW-1185">Reference proteome</keyword>
<dbReference type="GO" id="GO:0003677">
    <property type="term" value="F:DNA binding"/>
    <property type="evidence" value="ECO:0007669"/>
    <property type="project" value="UniProtKB-KW"/>
</dbReference>